<dbReference type="OrthoDB" id="5329500at2"/>
<evidence type="ECO:0000313" key="3">
    <source>
        <dbReference type="EMBL" id="ANV98620.1"/>
    </source>
</evidence>
<dbReference type="KEGG" id="het:BBW65_07335"/>
<dbReference type="AlphaFoldDB" id="A0A1B1U7A2"/>
<dbReference type="Pfam" id="PF18914">
    <property type="entry name" value="DUF5666"/>
    <property type="match status" value="1"/>
</dbReference>
<keyword evidence="1" id="KW-0732">Signal</keyword>
<accession>A0A1B1U7A2</accession>
<sequence length="99" mass="10727">MKKFALIAGLSLSCALASDITGIITGIDNGKKTITINKTAIKVVPYTKIELDSCGIGWDSAKKFSDLKKGDLVEVDLMNDGNGFVAEEIEIKCRENRAY</sequence>
<evidence type="ECO:0000259" key="2">
    <source>
        <dbReference type="Pfam" id="PF18914"/>
    </source>
</evidence>
<dbReference type="STRING" id="222136.BBW65_07335"/>
<keyword evidence="4" id="KW-1185">Reference proteome</keyword>
<organism evidence="3 4">
    <name type="scientific">Helicobacter enhydrae</name>
    <dbReference type="NCBI Taxonomy" id="222136"/>
    <lineage>
        <taxon>Bacteria</taxon>
        <taxon>Pseudomonadati</taxon>
        <taxon>Campylobacterota</taxon>
        <taxon>Epsilonproteobacteria</taxon>
        <taxon>Campylobacterales</taxon>
        <taxon>Helicobacteraceae</taxon>
        <taxon>Helicobacter</taxon>
    </lineage>
</organism>
<dbReference type="EMBL" id="CP016503">
    <property type="protein sequence ID" value="ANV98620.1"/>
    <property type="molecule type" value="Genomic_DNA"/>
</dbReference>
<dbReference type="InterPro" id="IPR043724">
    <property type="entry name" value="DUF5666"/>
</dbReference>
<protein>
    <recommendedName>
        <fullName evidence="2">DUF5666 domain-containing protein</fullName>
    </recommendedName>
</protein>
<evidence type="ECO:0000256" key="1">
    <source>
        <dbReference type="SAM" id="SignalP"/>
    </source>
</evidence>
<name>A0A1B1U7A2_9HELI</name>
<reference evidence="4" key="1">
    <citation type="submission" date="2016-07" db="EMBL/GenBank/DDBJ databases">
        <authorList>
            <person name="Florea S."/>
            <person name="Webb J.S."/>
            <person name="Jaromczyk J."/>
            <person name="Schardl C.L."/>
        </authorList>
    </citation>
    <scope>NUCLEOTIDE SEQUENCE [LARGE SCALE GENOMIC DNA]</scope>
    <source>
        <strain evidence="4">MIT 01-6242</strain>
    </source>
</reference>
<proteinExistence type="predicted"/>
<gene>
    <name evidence="3" type="ORF">BBW65_07335</name>
</gene>
<feature type="domain" description="DUF5666" evidence="2">
    <location>
        <begin position="21"/>
        <end position="90"/>
    </location>
</feature>
<dbReference type="RefSeq" id="WP_066341551.1">
    <property type="nucleotide sequence ID" value="NZ_CP016503.1"/>
</dbReference>
<evidence type="ECO:0000313" key="4">
    <source>
        <dbReference type="Proteomes" id="UP000092884"/>
    </source>
</evidence>
<feature type="chain" id="PRO_5008530266" description="DUF5666 domain-containing protein" evidence="1">
    <location>
        <begin position="18"/>
        <end position="99"/>
    </location>
</feature>
<dbReference type="Proteomes" id="UP000092884">
    <property type="component" value="Chromosome"/>
</dbReference>
<feature type="signal peptide" evidence="1">
    <location>
        <begin position="1"/>
        <end position="17"/>
    </location>
</feature>